<keyword evidence="1" id="KW-0472">Membrane</keyword>
<dbReference type="EMBL" id="CAJNRE010014731">
    <property type="protein sequence ID" value="CAF2130544.1"/>
    <property type="molecule type" value="Genomic_DNA"/>
</dbReference>
<name>A0A816W4Z1_9BILA</name>
<dbReference type="Proteomes" id="UP000676336">
    <property type="component" value="Unassembled WGS sequence"/>
</dbReference>
<gene>
    <name evidence="2" type="ORF">MBJ925_LOCUS27510</name>
    <name evidence="3" type="ORF">SMN809_LOCUS1929</name>
</gene>
<evidence type="ECO:0000313" key="4">
    <source>
        <dbReference type="Proteomes" id="UP000663824"/>
    </source>
</evidence>
<evidence type="ECO:0000313" key="2">
    <source>
        <dbReference type="EMBL" id="CAF2130544.1"/>
    </source>
</evidence>
<dbReference type="Proteomes" id="UP000663824">
    <property type="component" value="Unassembled WGS sequence"/>
</dbReference>
<dbReference type="AlphaFoldDB" id="A0A816W4Z1"/>
<protein>
    <submittedName>
        <fullName evidence="2">Uncharacterized protein</fullName>
    </submittedName>
</protein>
<dbReference type="EMBL" id="CAJOBI010000320">
    <property type="protein sequence ID" value="CAF3814603.1"/>
    <property type="molecule type" value="Genomic_DNA"/>
</dbReference>
<comment type="caution">
    <text evidence="2">The sequence shown here is derived from an EMBL/GenBank/DDBJ whole genome shotgun (WGS) entry which is preliminary data.</text>
</comment>
<reference evidence="2" key="1">
    <citation type="submission" date="2021-02" db="EMBL/GenBank/DDBJ databases">
        <authorList>
            <person name="Nowell W R."/>
        </authorList>
    </citation>
    <scope>NUCLEOTIDE SEQUENCE</scope>
</reference>
<feature type="transmembrane region" description="Helical" evidence="1">
    <location>
        <begin position="12"/>
        <end position="32"/>
    </location>
</feature>
<accession>A0A816W4Z1</accession>
<keyword evidence="1" id="KW-1133">Transmembrane helix</keyword>
<proteinExistence type="predicted"/>
<sequence>MLILLAFSHLLLRFIIIIIIIIISRILIQIQLRSILDRFSILSINMQQVLPSSPNLSDYIGAILMGFLLYILALFLTIVIGILSIDFLIYCRKKIYKIESNNNTIKNLPDFKPLKPYFKHWYNDTFPHKIQCPQYLKY</sequence>
<keyword evidence="1" id="KW-0812">Transmembrane</keyword>
<organism evidence="2 4">
    <name type="scientific">Rotaria magnacalcarata</name>
    <dbReference type="NCBI Taxonomy" id="392030"/>
    <lineage>
        <taxon>Eukaryota</taxon>
        <taxon>Metazoa</taxon>
        <taxon>Spiralia</taxon>
        <taxon>Gnathifera</taxon>
        <taxon>Rotifera</taxon>
        <taxon>Eurotatoria</taxon>
        <taxon>Bdelloidea</taxon>
        <taxon>Philodinida</taxon>
        <taxon>Philodinidae</taxon>
        <taxon>Rotaria</taxon>
    </lineage>
</organism>
<feature type="transmembrane region" description="Helical" evidence="1">
    <location>
        <begin position="59"/>
        <end position="89"/>
    </location>
</feature>
<evidence type="ECO:0000256" key="1">
    <source>
        <dbReference type="SAM" id="Phobius"/>
    </source>
</evidence>
<evidence type="ECO:0000313" key="3">
    <source>
        <dbReference type="EMBL" id="CAF3814603.1"/>
    </source>
</evidence>